<evidence type="ECO:0000256" key="1">
    <source>
        <dbReference type="ARBA" id="ARBA00022448"/>
    </source>
</evidence>
<dbReference type="InterPro" id="IPR003439">
    <property type="entry name" value="ABC_transporter-like_ATP-bd"/>
</dbReference>
<dbReference type="GO" id="GO:0016887">
    <property type="term" value="F:ATP hydrolysis activity"/>
    <property type="evidence" value="ECO:0007669"/>
    <property type="project" value="InterPro"/>
</dbReference>
<organism evidence="3 4">
    <name type="scientific">Microbacterium lacticum</name>
    <dbReference type="NCBI Taxonomy" id="33885"/>
    <lineage>
        <taxon>Bacteria</taxon>
        <taxon>Bacillati</taxon>
        <taxon>Actinomycetota</taxon>
        <taxon>Actinomycetes</taxon>
        <taxon>Micrococcales</taxon>
        <taxon>Microbacteriaceae</taxon>
        <taxon>Microbacterium</taxon>
    </lineage>
</organism>
<dbReference type="PANTHER" id="PTHR42781:SF4">
    <property type="entry name" value="SPERMIDINE_PUTRESCINE IMPORT ATP-BINDING PROTEIN POTA"/>
    <property type="match status" value="1"/>
</dbReference>
<comment type="caution">
    <text evidence="3">The sequence shown here is derived from an EMBL/GenBank/DDBJ whole genome shotgun (WGS) entry which is preliminary data.</text>
</comment>
<dbReference type="AlphaFoldDB" id="A0A543KUT4"/>
<dbReference type="Gene3D" id="3.40.50.300">
    <property type="entry name" value="P-loop containing nucleotide triphosphate hydrolases"/>
    <property type="match status" value="1"/>
</dbReference>
<gene>
    <name evidence="3" type="ORF">FHX68_1548</name>
</gene>
<accession>A0A543KUT4</accession>
<dbReference type="Pfam" id="PF00005">
    <property type="entry name" value="ABC_tran"/>
    <property type="match status" value="1"/>
</dbReference>
<dbReference type="PANTHER" id="PTHR42781">
    <property type="entry name" value="SPERMIDINE/PUTRESCINE IMPORT ATP-BINDING PROTEIN POTA"/>
    <property type="match status" value="1"/>
</dbReference>
<sequence>MSGLEVTAVVDRGAYRLDVELAVAAGETVAVLGPSGAGKSTLLDVIAGLAGVTEGHVRVGGRELTSPRQVVAPQRRGVVLLRQDPHLFPHLTARENIAFGLRARGTAKTDALAEADEWLTQVGLADVQAGDRRPRELSGLFGL</sequence>
<dbReference type="InterPro" id="IPR050093">
    <property type="entry name" value="ABC_SmlMolc_Importer"/>
</dbReference>
<dbReference type="RefSeq" id="WP_141920151.1">
    <property type="nucleotide sequence ID" value="NZ_BMOA01000012.1"/>
</dbReference>
<feature type="domain" description="ABC transporter" evidence="2">
    <location>
        <begin position="18"/>
        <end position="139"/>
    </location>
</feature>
<evidence type="ECO:0000313" key="4">
    <source>
        <dbReference type="Proteomes" id="UP000319804"/>
    </source>
</evidence>
<evidence type="ECO:0000313" key="3">
    <source>
        <dbReference type="EMBL" id="TQM98833.1"/>
    </source>
</evidence>
<dbReference type="EMBL" id="VFPS01000002">
    <property type="protein sequence ID" value="TQM98833.1"/>
    <property type="molecule type" value="Genomic_DNA"/>
</dbReference>
<reference evidence="3 4" key="1">
    <citation type="submission" date="2019-06" db="EMBL/GenBank/DDBJ databases">
        <title>Sequencing the genomes of 1000 actinobacteria strains.</title>
        <authorList>
            <person name="Klenk H.-P."/>
        </authorList>
    </citation>
    <scope>NUCLEOTIDE SEQUENCE [LARGE SCALE GENOMIC DNA]</scope>
    <source>
        <strain evidence="3 4">DSM 20427</strain>
    </source>
</reference>
<proteinExistence type="predicted"/>
<evidence type="ECO:0000259" key="2">
    <source>
        <dbReference type="Pfam" id="PF00005"/>
    </source>
</evidence>
<keyword evidence="4" id="KW-1185">Reference proteome</keyword>
<protein>
    <submittedName>
        <fullName evidence="3">ABC transporter family protein</fullName>
    </submittedName>
</protein>
<dbReference type="Proteomes" id="UP000319804">
    <property type="component" value="Unassembled WGS sequence"/>
</dbReference>
<dbReference type="InterPro" id="IPR027417">
    <property type="entry name" value="P-loop_NTPase"/>
</dbReference>
<dbReference type="SUPFAM" id="SSF52540">
    <property type="entry name" value="P-loop containing nucleoside triphosphate hydrolases"/>
    <property type="match status" value="1"/>
</dbReference>
<keyword evidence="1" id="KW-0813">Transport</keyword>
<name>A0A543KUT4_9MICO</name>
<dbReference type="GO" id="GO:0005524">
    <property type="term" value="F:ATP binding"/>
    <property type="evidence" value="ECO:0007669"/>
    <property type="project" value="InterPro"/>
</dbReference>